<evidence type="ECO:0000313" key="1">
    <source>
        <dbReference type="Proteomes" id="UP000095287"/>
    </source>
</evidence>
<protein>
    <submittedName>
        <fullName evidence="2">Uncharacterized protein</fullName>
    </submittedName>
</protein>
<dbReference type="AlphaFoldDB" id="A0A1I7ZPM8"/>
<keyword evidence="1" id="KW-1185">Reference proteome</keyword>
<sequence length="83" mass="9184">MLSVSSESAFLGKSAGLVVTLASSLSGRNGATASESQAKQRKKYFKQLMNTKTVLMRWFTIDQQLQKQSIPIRPQTVEFSIDS</sequence>
<dbReference type="WBParaSite" id="L893_g28568.t1">
    <property type="protein sequence ID" value="L893_g28568.t1"/>
    <property type="gene ID" value="L893_g28568"/>
</dbReference>
<reference evidence="2" key="1">
    <citation type="submission" date="2016-11" db="UniProtKB">
        <authorList>
            <consortium name="WormBaseParasite"/>
        </authorList>
    </citation>
    <scope>IDENTIFICATION</scope>
</reference>
<accession>A0A1I7ZPM8</accession>
<evidence type="ECO:0000313" key="2">
    <source>
        <dbReference type="WBParaSite" id="L893_g28568.t1"/>
    </source>
</evidence>
<name>A0A1I7ZPM8_9BILA</name>
<proteinExistence type="predicted"/>
<organism evidence="1 2">
    <name type="scientific">Steinernema glaseri</name>
    <dbReference type="NCBI Taxonomy" id="37863"/>
    <lineage>
        <taxon>Eukaryota</taxon>
        <taxon>Metazoa</taxon>
        <taxon>Ecdysozoa</taxon>
        <taxon>Nematoda</taxon>
        <taxon>Chromadorea</taxon>
        <taxon>Rhabditida</taxon>
        <taxon>Tylenchina</taxon>
        <taxon>Panagrolaimomorpha</taxon>
        <taxon>Strongyloidoidea</taxon>
        <taxon>Steinernematidae</taxon>
        <taxon>Steinernema</taxon>
    </lineage>
</organism>
<dbReference type="Proteomes" id="UP000095287">
    <property type="component" value="Unplaced"/>
</dbReference>